<sequence>MNLVVKISWPSASRKSEEALLDIANAKADDMTGIGKRHWILDELHNILHEKNFESDDDSPQRDWRN</sequence>
<proteinExistence type="predicted"/>
<name>A0A9P7VSL1_9AGAR</name>
<dbReference type="RefSeq" id="XP_043039639.1">
    <property type="nucleotide sequence ID" value="XM_043186364.1"/>
</dbReference>
<dbReference type="OrthoDB" id="5569250at2759"/>
<keyword evidence="2" id="KW-1185">Reference proteome</keyword>
<dbReference type="GeneID" id="66108661"/>
<evidence type="ECO:0000313" key="1">
    <source>
        <dbReference type="EMBL" id="KAG7446139.1"/>
    </source>
</evidence>
<dbReference type="Proteomes" id="UP000812287">
    <property type="component" value="Unassembled WGS sequence"/>
</dbReference>
<accession>A0A9P7VSL1</accession>
<comment type="caution">
    <text evidence="1">The sequence shown here is derived from an EMBL/GenBank/DDBJ whole genome shotgun (WGS) entry which is preliminary data.</text>
</comment>
<organism evidence="1 2">
    <name type="scientific">Guyanagaster necrorhizus</name>
    <dbReference type="NCBI Taxonomy" id="856835"/>
    <lineage>
        <taxon>Eukaryota</taxon>
        <taxon>Fungi</taxon>
        <taxon>Dikarya</taxon>
        <taxon>Basidiomycota</taxon>
        <taxon>Agaricomycotina</taxon>
        <taxon>Agaricomycetes</taxon>
        <taxon>Agaricomycetidae</taxon>
        <taxon>Agaricales</taxon>
        <taxon>Marasmiineae</taxon>
        <taxon>Physalacriaceae</taxon>
        <taxon>Guyanagaster</taxon>
    </lineage>
</organism>
<reference evidence="1" key="1">
    <citation type="submission" date="2020-11" db="EMBL/GenBank/DDBJ databases">
        <title>Adaptations for nitrogen fixation in a non-lichenized fungal sporocarp promotes dispersal by wood-feeding termites.</title>
        <authorList>
            <consortium name="DOE Joint Genome Institute"/>
            <person name="Koch R.A."/>
            <person name="Yoon G."/>
            <person name="Arayal U."/>
            <person name="Lail K."/>
            <person name="Amirebrahimi M."/>
            <person name="Labutti K."/>
            <person name="Lipzen A."/>
            <person name="Riley R."/>
            <person name="Barry K."/>
            <person name="Henrissat B."/>
            <person name="Grigoriev I.V."/>
            <person name="Herr J.R."/>
            <person name="Aime M.C."/>
        </authorList>
    </citation>
    <scope>NUCLEOTIDE SEQUENCE</scope>
    <source>
        <strain evidence="1">MCA 3950</strain>
    </source>
</reference>
<dbReference type="AlphaFoldDB" id="A0A9P7VSL1"/>
<gene>
    <name evidence="1" type="ORF">BT62DRAFT_932500</name>
</gene>
<protein>
    <submittedName>
        <fullName evidence="1">Uncharacterized protein</fullName>
    </submittedName>
</protein>
<dbReference type="EMBL" id="MU250535">
    <property type="protein sequence ID" value="KAG7446139.1"/>
    <property type="molecule type" value="Genomic_DNA"/>
</dbReference>
<evidence type="ECO:0000313" key="2">
    <source>
        <dbReference type="Proteomes" id="UP000812287"/>
    </source>
</evidence>